<dbReference type="InterPro" id="IPR051533">
    <property type="entry name" value="WaaL-like"/>
</dbReference>
<feature type="transmembrane region" description="Helical" evidence="1">
    <location>
        <begin position="232"/>
        <end position="250"/>
    </location>
</feature>
<dbReference type="EMBL" id="BAAANV010000015">
    <property type="protein sequence ID" value="GAA1533616.1"/>
    <property type="molecule type" value="Genomic_DNA"/>
</dbReference>
<keyword evidence="1" id="KW-1133">Transmembrane helix</keyword>
<reference evidence="2 3" key="1">
    <citation type="journal article" date="2019" name="Int. J. Syst. Evol. Microbiol.">
        <title>The Global Catalogue of Microorganisms (GCM) 10K type strain sequencing project: providing services to taxonomists for standard genome sequencing and annotation.</title>
        <authorList>
            <consortium name="The Broad Institute Genomics Platform"/>
            <consortium name="The Broad Institute Genome Sequencing Center for Infectious Disease"/>
            <person name="Wu L."/>
            <person name="Ma J."/>
        </authorList>
    </citation>
    <scope>NUCLEOTIDE SEQUENCE [LARGE SCALE GENOMIC DNA]</scope>
    <source>
        <strain evidence="2 3">JCM 14588</strain>
    </source>
</reference>
<dbReference type="RefSeq" id="WP_346029574.1">
    <property type="nucleotide sequence ID" value="NZ_BAAANV010000015.1"/>
</dbReference>
<organism evidence="2 3">
    <name type="scientific">Dermacoccus barathri</name>
    <dbReference type="NCBI Taxonomy" id="322601"/>
    <lineage>
        <taxon>Bacteria</taxon>
        <taxon>Bacillati</taxon>
        <taxon>Actinomycetota</taxon>
        <taxon>Actinomycetes</taxon>
        <taxon>Micrococcales</taxon>
        <taxon>Dermacoccaceae</taxon>
        <taxon>Dermacoccus</taxon>
    </lineage>
</organism>
<evidence type="ECO:0000313" key="2">
    <source>
        <dbReference type="EMBL" id="GAA1533616.1"/>
    </source>
</evidence>
<accession>A0ABN2B5Z5</accession>
<evidence type="ECO:0000313" key="3">
    <source>
        <dbReference type="Proteomes" id="UP001501288"/>
    </source>
</evidence>
<dbReference type="Proteomes" id="UP001501288">
    <property type="component" value="Unassembled WGS sequence"/>
</dbReference>
<evidence type="ECO:0008006" key="4">
    <source>
        <dbReference type="Google" id="ProtNLM"/>
    </source>
</evidence>
<feature type="transmembrane region" description="Helical" evidence="1">
    <location>
        <begin position="79"/>
        <end position="101"/>
    </location>
</feature>
<feature type="transmembrane region" description="Helical" evidence="1">
    <location>
        <begin position="189"/>
        <end position="220"/>
    </location>
</feature>
<feature type="transmembrane region" description="Helical" evidence="1">
    <location>
        <begin position="163"/>
        <end position="183"/>
    </location>
</feature>
<sequence>MATFVVTTTVTQSSGRYASAGLSAALIWLVVGQLAATSGVDPLKQSAPARRTKVVAWSAAAWFVTLTINGWYFHHTWPWNRIVFVAPPVILVACMVSRMSLRQHRILARGIVGVAAFQSAFGAYLFATQQRGPWVPAEDVDRDNPLPLMQGATRVMGTMQHPIPYALFLTAALLLVVSNATAWNWRRRLLAGAVIFGGVYLSGSRSAFLAGAVGIAVFALQGVDLRRWFKNLVGLAVLFFVGRLVIGGSVSEVSSDLTGSASYLQRQSSIDSISKLIGRHGLEAWFGTGFGDIKILYDRGWLYTPYDFRQVDNWFVYVLGTTGIVGVSIFAIIWVTMFVRVSRLGRAQIALFTSYFVVFDTFIWSAMLFLFFMLVAMDSPATKRYIQRLTRRDSRESEDKLPAGATS</sequence>
<name>A0ABN2B5Z5_9MICO</name>
<keyword evidence="3" id="KW-1185">Reference proteome</keyword>
<gene>
    <name evidence="2" type="ORF">GCM10009762_04850</name>
</gene>
<protein>
    <recommendedName>
        <fullName evidence="4">O-antigen ligase domain-containing protein</fullName>
    </recommendedName>
</protein>
<keyword evidence="1" id="KW-0812">Transmembrane</keyword>
<evidence type="ECO:0000256" key="1">
    <source>
        <dbReference type="SAM" id="Phobius"/>
    </source>
</evidence>
<comment type="caution">
    <text evidence="2">The sequence shown here is derived from an EMBL/GenBank/DDBJ whole genome shotgun (WGS) entry which is preliminary data.</text>
</comment>
<feature type="transmembrane region" description="Helical" evidence="1">
    <location>
        <begin position="349"/>
        <end position="375"/>
    </location>
</feature>
<dbReference type="PANTHER" id="PTHR37422">
    <property type="entry name" value="TEICHURONIC ACID BIOSYNTHESIS PROTEIN TUAE"/>
    <property type="match status" value="1"/>
</dbReference>
<dbReference type="PANTHER" id="PTHR37422:SF13">
    <property type="entry name" value="LIPOPOLYSACCHARIDE BIOSYNTHESIS PROTEIN PA4999-RELATED"/>
    <property type="match status" value="1"/>
</dbReference>
<feature type="transmembrane region" description="Helical" evidence="1">
    <location>
        <begin position="314"/>
        <end position="337"/>
    </location>
</feature>
<keyword evidence="1" id="KW-0472">Membrane</keyword>
<proteinExistence type="predicted"/>
<feature type="transmembrane region" description="Helical" evidence="1">
    <location>
        <begin position="54"/>
        <end position="73"/>
    </location>
</feature>